<dbReference type="InterPro" id="IPR000073">
    <property type="entry name" value="AB_hydrolase_1"/>
</dbReference>
<protein>
    <submittedName>
        <fullName evidence="4">Proline iminopeptidase</fullName>
        <ecNumber evidence="4">3.4.11.5</ecNumber>
    </submittedName>
</protein>
<evidence type="ECO:0000313" key="6">
    <source>
        <dbReference type="Proteomes" id="UP000255231"/>
    </source>
</evidence>
<dbReference type="OrthoDB" id="9780932at2"/>
<evidence type="ECO:0000256" key="1">
    <source>
        <dbReference type="ARBA" id="ARBA00022801"/>
    </source>
</evidence>
<evidence type="ECO:0000313" key="5">
    <source>
        <dbReference type="Proteomes" id="UP000185725"/>
    </source>
</evidence>
<dbReference type="PANTHER" id="PTHR43798:SF31">
    <property type="entry name" value="AB HYDROLASE SUPERFAMILY PROTEIN YCLE"/>
    <property type="match status" value="1"/>
</dbReference>
<dbReference type="Proteomes" id="UP000255231">
    <property type="component" value="Unassembled WGS sequence"/>
</dbReference>
<dbReference type="EC" id="3.4.11.5" evidence="4"/>
<evidence type="ECO:0000313" key="3">
    <source>
        <dbReference type="EMBL" id="SIQ96958.1"/>
    </source>
</evidence>
<proteinExistence type="predicted"/>
<evidence type="ECO:0000313" key="4">
    <source>
        <dbReference type="EMBL" id="SUX44115.1"/>
    </source>
</evidence>
<dbReference type="EMBL" id="UFVS01000001">
    <property type="protein sequence ID" value="SUX44115.1"/>
    <property type="molecule type" value="Genomic_DNA"/>
</dbReference>
<reference evidence="3 5" key="1">
    <citation type="submission" date="2017-01" db="EMBL/GenBank/DDBJ databases">
        <authorList>
            <person name="Varghese N."/>
            <person name="Submissions S."/>
        </authorList>
    </citation>
    <scope>NUCLEOTIDE SEQUENCE [LARGE SCALE GENOMIC DNA]</scope>
    <source>
        <strain evidence="3 5">ATCC 27950</strain>
    </source>
</reference>
<sequence length="318" mass="36673">MNLKLKALFLTNSIFIFLSNAQHLKNGNYTEKIDGININYTIKGNGPVMFVGHPNSGKIGYELTLQPLEKQFTMVYYDSRGTGKSALPKKVEDYSLEKSVVEVEELRKKLNIDKIWFFAHSDQSAVAMLYGLQHPNHVEGMILAGTSLVASPEEIYNRKKESESKRIQESEWFSQVVKDWDYMYTHKTEKAPDGRDLSESPLKWWCYDEESSEKVIPIIKEISKAGRRKPVNGQLPKIEKELKYYYTKQKKFSDIKTRTLILNGIADTNNLPEFAEQLHQTLPNSKLVLIEKAGHFPWVENAAQSFAEIEKWLTEIKF</sequence>
<name>A0A381FC16_9FLAO</name>
<dbReference type="GeneID" id="303673786"/>
<reference evidence="4 6" key="2">
    <citation type="submission" date="2018-06" db="EMBL/GenBank/DDBJ databases">
        <authorList>
            <consortium name="Pathogen Informatics"/>
            <person name="Doyle S."/>
        </authorList>
    </citation>
    <scope>NUCLEOTIDE SEQUENCE [LARGE SCALE GENOMIC DNA]</scope>
    <source>
        <strain evidence="4 6">NCTC13560</strain>
    </source>
</reference>
<dbReference type="Pfam" id="PF00561">
    <property type="entry name" value="Abhydrolase_1"/>
    <property type="match status" value="1"/>
</dbReference>
<dbReference type="SUPFAM" id="SSF53474">
    <property type="entry name" value="alpha/beta-Hydrolases"/>
    <property type="match status" value="1"/>
</dbReference>
<feature type="domain" description="AB hydrolase-1" evidence="2">
    <location>
        <begin position="52"/>
        <end position="301"/>
    </location>
</feature>
<dbReference type="InterPro" id="IPR050266">
    <property type="entry name" value="AB_hydrolase_sf"/>
</dbReference>
<dbReference type="PANTHER" id="PTHR43798">
    <property type="entry name" value="MONOACYLGLYCEROL LIPASE"/>
    <property type="match status" value="1"/>
</dbReference>
<dbReference type="KEGG" id="cil:EG358_08760"/>
<organism evidence="4 6">
    <name type="scientific">Chryseobacterium indoltheticum</name>
    <dbReference type="NCBI Taxonomy" id="254"/>
    <lineage>
        <taxon>Bacteria</taxon>
        <taxon>Pseudomonadati</taxon>
        <taxon>Bacteroidota</taxon>
        <taxon>Flavobacteriia</taxon>
        <taxon>Flavobacteriales</taxon>
        <taxon>Weeksellaceae</taxon>
        <taxon>Chryseobacterium group</taxon>
        <taxon>Chryseobacterium</taxon>
    </lineage>
</organism>
<dbReference type="GO" id="GO:0016020">
    <property type="term" value="C:membrane"/>
    <property type="evidence" value="ECO:0007669"/>
    <property type="project" value="TreeGrafter"/>
</dbReference>
<dbReference type="GO" id="GO:0004177">
    <property type="term" value="F:aminopeptidase activity"/>
    <property type="evidence" value="ECO:0007669"/>
    <property type="project" value="UniProtKB-KW"/>
</dbReference>
<evidence type="ECO:0000259" key="2">
    <source>
        <dbReference type="Pfam" id="PF00561"/>
    </source>
</evidence>
<dbReference type="EMBL" id="FTMF01000010">
    <property type="protein sequence ID" value="SIQ96958.1"/>
    <property type="molecule type" value="Genomic_DNA"/>
</dbReference>
<keyword evidence="4" id="KW-0645">Protease</keyword>
<keyword evidence="5" id="KW-1185">Reference proteome</keyword>
<dbReference type="Gene3D" id="3.40.50.1820">
    <property type="entry name" value="alpha/beta hydrolase"/>
    <property type="match status" value="1"/>
</dbReference>
<dbReference type="AlphaFoldDB" id="A0A381FC16"/>
<accession>A0A381FC16</accession>
<dbReference type="Proteomes" id="UP000185725">
    <property type="component" value="Unassembled WGS sequence"/>
</dbReference>
<keyword evidence="1 4" id="KW-0378">Hydrolase</keyword>
<dbReference type="InterPro" id="IPR029058">
    <property type="entry name" value="AB_hydrolase_fold"/>
</dbReference>
<keyword evidence="4" id="KW-0031">Aminopeptidase</keyword>
<gene>
    <name evidence="4" type="primary">pip</name>
    <name evidence="4" type="ORF">NCTC13560_02367</name>
    <name evidence="3" type="ORF">SAMN05421682_110187</name>
</gene>
<dbReference type="RefSeq" id="WP_076561694.1">
    <property type="nucleotide sequence ID" value="NZ_CP033929.1"/>
</dbReference>